<dbReference type="PANTHER" id="PTHR33407:SF9">
    <property type="entry name" value="PECTATE LYASE F-RELATED"/>
    <property type="match status" value="1"/>
</dbReference>
<dbReference type="AlphaFoldDB" id="A0A6A5TGN3"/>
<accession>A0A6A5TGN3</accession>
<evidence type="ECO:0000256" key="11">
    <source>
        <dbReference type="ARBA" id="ARBA00039895"/>
    </source>
</evidence>
<evidence type="ECO:0000256" key="13">
    <source>
        <dbReference type="SAM" id="SignalP"/>
    </source>
</evidence>
<evidence type="ECO:0000256" key="3">
    <source>
        <dbReference type="ARBA" id="ARBA00004613"/>
    </source>
</evidence>
<comment type="catalytic activity">
    <reaction evidence="1">
        <text>Eliminative cleavage of (1-&gt;4)-alpha-D-galacturonan to give oligosaccharides with 4-deoxy-alpha-D-galact-4-enuronosyl groups at their non-reducing ends.</text>
        <dbReference type="EC" id="4.2.2.2"/>
    </reaction>
</comment>
<evidence type="ECO:0000256" key="10">
    <source>
        <dbReference type="ARBA" id="ARBA00025679"/>
    </source>
</evidence>
<evidence type="ECO:0000256" key="4">
    <source>
        <dbReference type="ARBA" id="ARBA00006463"/>
    </source>
</evidence>
<keyword evidence="6" id="KW-0964">Secreted</keyword>
<evidence type="ECO:0000256" key="7">
    <source>
        <dbReference type="ARBA" id="ARBA00022729"/>
    </source>
</evidence>
<evidence type="ECO:0000256" key="2">
    <source>
        <dbReference type="ARBA" id="ARBA00001913"/>
    </source>
</evidence>
<comment type="function">
    <text evidence="10">Pectinolytic enzyme consist of four classes of enzymes: pectin lyase, polygalacturonase, pectin methylesterase and rhamnogalacturonase. Among pectinolytic enzymes, pectin lyase is the most important in depolymerization of pectin, since it cleaves internal glycosidic bonds of highly methylated pectins. Favors pectate, the anion, over pectin, the methyl ester.</text>
</comment>
<dbReference type="InterPro" id="IPR011050">
    <property type="entry name" value="Pectin_lyase_fold/virulence"/>
</dbReference>
<sequence length="422" mass="41925">MQFSLKTIAAVAAILAAVDAAPPKGRRGPGFYPAGGSAKPTGVAPGSDLPSGFPVPSGGAFPTAGFGPGSKGKRPSGYPPFGIPIGAPSGKGKGKSPGDTGEDPPFNAPEGALPTGGAGFPGFPPAPTQPAVRAARSSVTKRADSSKPSKSTKTKPSSSSKAGAAAPGKSSSTSTPTTGGSGSNSTSPSGGGSKASSTFPKPAGESTLSEPMQVTGSFDGKNFRFGRGVACGGGEGGAADAVFNLAEGATLSNVIIGADQTEGVHCQGACTLENVWWEAVCEDAFTIKLQDASATTNVKGGGAKGAKDKVFQHNGAGTLHVSDFYFEDFGKAYRSCGNCKTQNERHVVMDGVIATGGSSAFIGINPNYGDTATITNSCIKMNSGSPICEEFEGTDNNSVEPKVTGEGISASCIYTDAAVTAC</sequence>
<feature type="compositionally biased region" description="Polar residues" evidence="12">
    <location>
        <begin position="206"/>
        <end position="215"/>
    </location>
</feature>
<dbReference type="GO" id="GO:0005576">
    <property type="term" value="C:extracellular region"/>
    <property type="evidence" value="ECO:0007669"/>
    <property type="project" value="UniProtKB-SubCell"/>
</dbReference>
<feature type="compositionally biased region" description="Low complexity" evidence="12">
    <location>
        <begin position="148"/>
        <end position="188"/>
    </location>
</feature>
<dbReference type="SUPFAM" id="SSF51126">
    <property type="entry name" value="Pectin lyase-like"/>
    <property type="match status" value="1"/>
</dbReference>
<dbReference type="OrthoDB" id="441042at2759"/>
<evidence type="ECO:0000256" key="5">
    <source>
        <dbReference type="ARBA" id="ARBA00012272"/>
    </source>
</evidence>
<evidence type="ECO:0000256" key="1">
    <source>
        <dbReference type="ARBA" id="ARBA00000695"/>
    </source>
</evidence>
<feature type="region of interest" description="Disordered" evidence="12">
    <location>
        <begin position="22"/>
        <end position="215"/>
    </location>
</feature>
<comment type="subcellular location">
    <subcellularLocation>
        <location evidence="3">Secreted</location>
    </subcellularLocation>
</comment>
<dbReference type="Proteomes" id="UP000800035">
    <property type="component" value="Unassembled WGS sequence"/>
</dbReference>
<dbReference type="Pfam" id="PF03211">
    <property type="entry name" value="Pectate_lyase"/>
    <property type="match status" value="1"/>
</dbReference>
<keyword evidence="7 13" id="KW-0732">Signal</keyword>
<dbReference type="GO" id="GO:0030570">
    <property type="term" value="F:pectate lyase activity"/>
    <property type="evidence" value="ECO:0007669"/>
    <property type="project" value="UniProtKB-EC"/>
</dbReference>
<dbReference type="PANTHER" id="PTHR33407">
    <property type="entry name" value="PECTATE LYASE F-RELATED"/>
    <property type="match status" value="1"/>
</dbReference>
<organism evidence="14 15">
    <name type="scientific">Byssothecium circinans</name>
    <dbReference type="NCBI Taxonomy" id="147558"/>
    <lineage>
        <taxon>Eukaryota</taxon>
        <taxon>Fungi</taxon>
        <taxon>Dikarya</taxon>
        <taxon>Ascomycota</taxon>
        <taxon>Pezizomycotina</taxon>
        <taxon>Dothideomycetes</taxon>
        <taxon>Pleosporomycetidae</taxon>
        <taxon>Pleosporales</taxon>
        <taxon>Massarineae</taxon>
        <taxon>Massarinaceae</taxon>
        <taxon>Byssothecium</taxon>
    </lineage>
</organism>
<feature type="chain" id="PRO_5025416479" description="Probable pectate lyase F" evidence="13">
    <location>
        <begin position="21"/>
        <end position="422"/>
    </location>
</feature>
<keyword evidence="9" id="KW-0456">Lyase</keyword>
<dbReference type="InterPro" id="IPR012334">
    <property type="entry name" value="Pectin_lyas_fold"/>
</dbReference>
<name>A0A6A5TGN3_9PLEO</name>
<evidence type="ECO:0000313" key="15">
    <source>
        <dbReference type="Proteomes" id="UP000800035"/>
    </source>
</evidence>
<protein>
    <recommendedName>
        <fullName evidence="11">Probable pectate lyase F</fullName>
        <ecNumber evidence="5">4.2.2.2</ecNumber>
    </recommendedName>
</protein>
<feature type="signal peptide" evidence="13">
    <location>
        <begin position="1"/>
        <end position="20"/>
    </location>
</feature>
<dbReference type="InterPro" id="IPR004898">
    <property type="entry name" value="Pectate_lyase_PlyH/PlyE-like"/>
</dbReference>
<dbReference type="EMBL" id="ML977018">
    <property type="protein sequence ID" value="KAF1951284.1"/>
    <property type="molecule type" value="Genomic_DNA"/>
</dbReference>
<comment type="cofactor">
    <cofactor evidence="2">
        <name>Ca(2+)</name>
        <dbReference type="ChEBI" id="CHEBI:29108"/>
    </cofactor>
</comment>
<evidence type="ECO:0000256" key="8">
    <source>
        <dbReference type="ARBA" id="ARBA00022837"/>
    </source>
</evidence>
<dbReference type="EC" id="4.2.2.2" evidence="5"/>
<gene>
    <name evidence="14" type="ORF">CC80DRAFT_481183</name>
</gene>
<evidence type="ECO:0000256" key="9">
    <source>
        <dbReference type="ARBA" id="ARBA00023239"/>
    </source>
</evidence>
<keyword evidence="8" id="KW-0106">Calcium</keyword>
<comment type="similarity">
    <text evidence="4">Belongs to the polysaccharide lyase 3 family.</text>
</comment>
<evidence type="ECO:0000256" key="12">
    <source>
        <dbReference type="SAM" id="MobiDB-lite"/>
    </source>
</evidence>
<dbReference type="GO" id="GO:0045490">
    <property type="term" value="P:pectin catabolic process"/>
    <property type="evidence" value="ECO:0007669"/>
    <property type="project" value="TreeGrafter"/>
</dbReference>
<evidence type="ECO:0000313" key="14">
    <source>
        <dbReference type="EMBL" id="KAF1951284.1"/>
    </source>
</evidence>
<keyword evidence="15" id="KW-1185">Reference proteome</keyword>
<reference evidence="14" key="1">
    <citation type="journal article" date="2020" name="Stud. Mycol.">
        <title>101 Dothideomycetes genomes: a test case for predicting lifestyles and emergence of pathogens.</title>
        <authorList>
            <person name="Haridas S."/>
            <person name="Albert R."/>
            <person name="Binder M."/>
            <person name="Bloem J."/>
            <person name="Labutti K."/>
            <person name="Salamov A."/>
            <person name="Andreopoulos B."/>
            <person name="Baker S."/>
            <person name="Barry K."/>
            <person name="Bills G."/>
            <person name="Bluhm B."/>
            <person name="Cannon C."/>
            <person name="Castanera R."/>
            <person name="Culley D."/>
            <person name="Daum C."/>
            <person name="Ezra D."/>
            <person name="Gonzalez J."/>
            <person name="Henrissat B."/>
            <person name="Kuo A."/>
            <person name="Liang C."/>
            <person name="Lipzen A."/>
            <person name="Lutzoni F."/>
            <person name="Magnuson J."/>
            <person name="Mondo S."/>
            <person name="Nolan M."/>
            <person name="Ohm R."/>
            <person name="Pangilinan J."/>
            <person name="Park H.-J."/>
            <person name="Ramirez L."/>
            <person name="Alfaro M."/>
            <person name="Sun H."/>
            <person name="Tritt A."/>
            <person name="Yoshinaga Y."/>
            <person name="Zwiers L.-H."/>
            <person name="Turgeon B."/>
            <person name="Goodwin S."/>
            <person name="Spatafora J."/>
            <person name="Crous P."/>
            <person name="Grigoriev I."/>
        </authorList>
    </citation>
    <scope>NUCLEOTIDE SEQUENCE</scope>
    <source>
        <strain evidence="14">CBS 675.92</strain>
    </source>
</reference>
<dbReference type="Gene3D" id="2.160.20.10">
    <property type="entry name" value="Single-stranded right-handed beta-helix, Pectin lyase-like"/>
    <property type="match status" value="1"/>
</dbReference>
<evidence type="ECO:0000256" key="6">
    <source>
        <dbReference type="ARBA" id="ARBA00022525"/>
    </source>
</evidence>
<proteinExistence type="inferred from homology"/>